<accession>A0AAN6KMC1</accession>
<keyword evidence="4 5" id="KW-0862">Zinc</keyword>
<proteinExistence type="inferred from homology"/>
<dbReference type="InterPro" id="IPR002616">
    <property type="entry name" value="tRNA_ribo_trans-like"/>
</dbReference>
<gene>
    <name evidence="8" type="ORF">LTR91_008800</name>
</gene>
<dbReference type="AlphaFoldDB" id="A0AAN6KMC1"/>
<feature type="binding site" evidence="5">
    <location>
        <position position="348"/>
    </location>
    <ligand>
        <name>Zn(2+)</name>
        <dbReference type="ChEBI" id="CHEBI:29105"/>
    </ligand>
</feature>
<dbReference type="GO" id="GO:0005737">
    <property type="term" value="C:cytoplasm"/>
    <property type="evidence" value="ECO:0007669"/>
    <property type="project" value="UniProtKB-SubCell"/>
</dbReference>
<evidence type="ECO:0000256" key="2">
    <source>
        <dbReference type="ARBA" id="ARBA00022694"/>
    </source>
</evidence>
<comment type="function">
    <text evidence="5">Non-catalytic subunit of the queuine tRNA-ribosyltransferase (TGT) that catalyzes the base-exchange of a guanine (G) residue with queuine (Q) at position 34 (anticodon wobble position) in tRNAs with GU(N) anticodons (tRNA-Asp, -Asn, -His and -Tyr), resulting in the hypermodified nucleoside queuosine (7-(((4,5-cis-dihydroxy-2-cyclopenten-1-yl)amino)methyl)-7-deazaguanosine).</text>
</comment>
<dbReference type="Pfam" id="PF01702">
    <property type="entry name" value="TGT"/>
    <property type="match status" value="1"/>
</dbReference>
<feature type="compositionally biased region" description="Basic and acidic residues" evidence="6">
    <location>
        <begin position="445"/>
        <end position="459"/>
    </location>
</feature>
<comment type="similarity">
    <text evidence="5">Belongs to the queuine tRNA-ribosyltransferase family. QTRT2 subfamily.</text>
</comment>
<feature type="compositionally biased region" description="Basic and acidic residues" evidence="6">
    <location>
        <begin position="468"/>
        <end position="478"/>
    </location>
</feature>
<evidence type="ECO:0000256" key="1">
    <source>
        <dbReference type="ARBA" id="ARBA00022490"/>
    </source>
</evidence>
<dbReference type="NCBIfam" id="TIGR00449">
    <property type="entry name" value="tgt_general"/>
    <property type="match status" value="1"/>
</dbReference>
<evidence type="ECO:0000313" key="8">
    <source>
        <dbReference type="EMBL" id="KAK0990858.1"/>
    </source>
</evidence>
<keyword evidence="3 5" id="KW-0479">Metal-binding</keyword>
<dbReference type="GO" id="GO:0006400">
    <property type="term" value="P:tRNA modification"/>
    <property type="evidence" value="ECO:0007669"/>
    <property type="project" value="InterPro"/>
</dbReference>
<keyword evidence="9" id="KW-1185">Reference proteome</keyword>
<feature type="binding site" evidence="5">
    <location>
        <position position="351"/>
    </location>
    <ligand>
        <name>Zn(2+)</name>
        <dbReference type="ChEBI" id="CHEBI:29105"/>
    </ligand>
</feature>
<dbReference type="HAMAP" id="MF_03043">
    <property type="entry name" value="QTRT2"/>
    <property type="match status" value="1"/>
</dbReference>
<evidence type="ECO:0000259" key="7">
    <source>
        <dbReference type="Pfam" id="PF01702"/>
    </source>
</evidence>
<feature type="binding site" evidence="5">
    <location>
        <position position="377"/>
    </location>
    <ligand>
        <name>Zn(2+)</name>
        <dbReference type="ChEBI" id="CHEBI:29105"/>
    </ligand>
</feature>
<dbReference type="GO" id="GO:0008479">
    <property type="term" value="F:tRNA-guanosine(34) queuine transglycosylase activity"/>
    <property type="evidence" value="ECO:0007669"/>
    <property type="project" value="UniProtKB-UniRule"/>
</dbReference>
<dbReference type="Gene3D" id="3.20.20.105">
    <property type="entry name" value="Queuine tRNA-ribosyltransferase-like"/>
    <property type="match status" value="1"/>
</dbReference>
<feature type="region of interest" description="Disordered" evidence="6">
    <location>
        <begin position="412"/>
        <end position="478"/>
    </location>
</feature>
<sequence>MAVGNSSALGELPDEMFQIIKAAGSALTPRLGRIAILGRKVMETPHFLAGTSRGAVPHITQDTFARDTSIGAVYVALEDFIERAPSHVPPIYQFHPSDRSSPLRRFVALPDHTLLVLGARRTPPVAAPVANPNTHDAIAVCTAVGFKTLTADDFAEAARHLQADIVVGMADVPHGRSLGSKRIEKATDRTIQWMTEQVGTRKEDATKDAAQAKLFAPLLPVSCRNQQYYIDSLTDELVHDVAGLAIYDLSSMEDLPEALHHLPRLDLTEPKNPHEVLQRIAVGMDILTVPFVTVATDAGIALAFTFTAPTALPGTNDDHPIDALPLGTDMWLPKHAVDLSALVEGCQCYACSNHHRAYLQHLLVAKEMLGWVLLQIHNHHMVDLFFRDIRESIAGGRFDEITKHFSRVYESNMPETTGQGPRVRGYQFRSEGRGEGKKNKAPFTRLDDTKDQAVEHALPDTHASVGKSDARSHTEKPE</sequence>
<dbReference type="InterPro" id="IPR028592">
    <property type="entry name" value="QTRTD1"/>
</dbReference>
<reference evidence="8" key="1">
    <citation type="submission" date="2023-06" db="EMBL/GenBank/DDBJ databases">
        <title>Black Yeasts Isolated from many extreme environments.</title>
        <authorList>
            <person name="Coleine C."/>
            <person name="Stajich J.E."/>
            <person name="Selbmann L."/>
        </authorList>
    </citation>
    <scope>NUCLEOTIDE SEQUENCE</scope>
    <source>
        <strain evidence="8">CCFEE 5200</strain>
    </source>
</reference>
<feature type="binding site" evidence="5">
    <location>
        <position position="346"/>
    </location>
    <ligand>
        <name>Zn(2+)</name>
        <dbReference type="ChEBI" id="CHEBI:29105"/>
    </ligand>
</feature>
<evidence type="ECO:0000313" key="9">
    <source>
        <dbReference type="Proteomes" id="UP001175353"/>
    </source>
</evidence>
<dbReference type="PANTHER" id="PTHR46064:SF1">
    <property type="entry name" value="QUEUINE TRNA-RIBOSYLTRANSFERASE ACCESSORY SUBUNIT 2"/>
    <property type="match status" value="1"/>
</dbReference>
<evidence type="ECO:0000256" key="3">
    <source>
        <dbReference type="ARBA" id="ARBA00022723"/>
    </source>
</evidence>
<name>A0AAN6KMC1_9PEZI</name>
<comment type="caution">
    <text evidence="8">The sequence shown here is derived from an EMBL/GenBank/DDBJ whole genome shotgun (WGS) entry which is preliminary data.</text>
</comment>
<keyword evidence="2 5" id="KW-0819">tRNA processing</keyword>
<protein>
    <recommendedName>
        <fullName evidence="5">Queuine tRNA-ribosyltransferase accessory subunit 2</fullName>
    </recommendedName>
    <alternativeName>
        <fullName evidence="5">Queuine tRNA-ribosyltransferase domain-containing protein 1</fullName>
    </alternativeName>
</protein>
<dbReference type="InterPro" id="IPR050852">
    <property type="entry name" value="Queuine_tRNA-ribosyltrfase"/>
</dbReference>
<comment type="cofactor">
    <cofactor evidence="5">
        <name>Zn(2+)</name>
        <dbReference type="ChEBI" id="CHEBI:29105"/>
    </cofactor>
    <text evidence="5">Binds 1 zinc ion per subunit.</text>
</comment>
<dbReference type="InterPro" id="IPR036511">
    <property type="entry name" value="TGT-like_sf"/>
</dbReference>
<comment type="subcellular location">
    <subcellularLocation>
        <location evidence="5">Cytoplasm</location>
    </subcellularLocation>
</comment>
<dbReference type="PANTHER" id="PTHR46064">
    <property type="entry name" value="QUEUINE TRNA-RIBOSYLTRANSFERASE ACCESSORY SUBUNIT 2"/>
    <property type="match status" value="1"/>
</dbReference>
<evidence type="ECO:0000256" key="4">
    <source>
        <dbReference type="ARBA" id="ARBA00022833"/>
    </source>
</evidence>
<feature type="domain" description="tRNA-guanine(15) transglycosylase-like" evidence="7">
    <location>
        <begin position="29"/>
        <end position="410"/>
    </location>
</feature>
<dbReference type="SUPFAM" id="SSF51713">
    <property type="entry name" value="tRNA-guanine transglycosylase"/>
    <property type="match status" value="1"/>
</dbReference>
<keyword evidence="1 5" id="KW-0963">Cytoplasm</keyword>
<organism evidence="8 9">
    <name type="scientific">Friedmanniomyces endolithicus</name>
    <dbReference type="NCBI Taxonomy" id="329885"/>
    <lineage>
        <taxon>Eukaryota</taxon>
        <taxon>Fungi</taxon>
        <taxon>Dikarya</taxon>
        <taxon>Ascomycota</taxon>
        <taxon>Pezizomycotina</taxon>
        <taxon>Dothideomycetes</taxon>
        <taxon>Dothideomycetidae</taxon>
        <taxon>Mycosphaerellales</taxon>
        <taxon>Teratosphaeriaceae</taxon>
        <taxon>Friedmanniomyces</taxon>
    </lineage>
</organism>
<dbReference type="Proteomes" id="UP001175353">
    <property type="component" value="Unassembled WGS sequence"/>
</dbReference>
<evidence type="ECO:0000256" key="6">
    <source>
        <dbReference type="SAM" id="MobiDB-lite"/>
    </source>
</evidence>
<comment type="subunit">
    <text evidence="5">Heterodimer of a catalytic subunit and an accessory subunit.</text>
</comment>
<dbReference type="EMBL" id="JAUJLE010000069">
    <property type="protein sequence ID" value="KAK0990858.1"/>
    <property type="molecule type" value="Genomic_DNA"/>
</dbReference>
<evidence type="ECO:0000256" key="5">
    <source>
        <dbReference type="HAMAP-Rule" id="MF_03043"/>
    </source>
</evidence>
<dbReference type="GO" id="GO:0046872">
    <property type="term" value="F:metal ion binding"/>
    <property type="evidence" value="ECO:0007669"/>
    <property type="project" value="UniProtKB-KW"/>
</dbReference>